<dbReference type="InterPro" id="IPR035901">
    <property type="entry name" value="GIY-YIG_endonuc_sf"/>
</dbReference>
<accession>K2FZV2</accession>
<dbReference type="SUPFAM" id="SSF82771">
    <property type="entry name" value="GIY-YIG endonuclease"/>
    <property type="match status" value="1"/>
</dbReference>
<organism evidence="3">
    <name type="scientific">uncultured bacterium</name>
    <name type="common">gcode 4</name>
    <dbReference type="NCBI Taxonomy" id="1234023"/>
    <lineage>
        <taxon>Bacteria</taxon>
        <taxon>environmental samples</taxon>
    </lineage>
</organism>
<dbReference type="PANTHER" id="PTHR34477:SF5">
    <property type="entry name" value="BSL5627 PROTEIN"/>
    <property type="match status" value="1"/>
</dbReference>
<dbReference type="PANTHER" id="PTHR34477">
    <property type="entry name" value="UPF0213 PROTEIN YHBQ"/>
    <property type="match status" value="1"/>
</dbReference>
<dbReference type="InterPro" id="IPR050190">
    <property type="entry name" value="UPF0213_domain"/>
</dbReference>
<dbReference type="AlphaFoldDB" id="K2FZV2"/>
<name>K2FZV2_9BACT</name>
<dbReference type="InterPro" id="IPR000305">
    <property type="entry name" value="GIY-YIG_endonuc"/>
</dbReference>
<protein>
    <recommendedName>
        <fullName evidence="2">GIY-YIG domain-containing protein</fullName>
    </recommendedName>
</protein>
<proteinExistence type="inferred from homology"/>
<evidence type="ECO:0000256" key="1">
    <source>
        <dbReference type="ARBA" id="ARBA00007435"/>
    </source>
</evidence>
<dbReference type="EMBL" id="AMFJ01000481">
    <property type="protein sequence ID" value="EKE27437.1"/>
    <property type="molecule type" value="Genomic_DNA"/>
</dbReference>
<sequence>MKKYFVYILDNWGGTLNTGITNYITKKILEHKNKTADWQVSKINLNKIVYVEEMRNIDSAVKREKQIKSWSKQWQKELIDSVNPKWLDLTEKKLPSKDSAEKNI</sequence>
<dbReference type="Gene3D" id="3.40.1440.10">
    <property type="entry name" value="GIY-YIG endonuclease"/>
    <property type="match status" value="1"/>
</dbReference>
<comment type="similarity">
    <text evidence="1">Belongs to the UPF0213 family.</text>
</comment>
<reference evidence="3" key="1">
    <citation type="journal article" date="2012" name="Science">
        <title>Fermentation, hydrogen, and sulfur metabolism in multiple uncultivated bacterial phyla.</title>
        <authorList>
            <person name="Wrighton K.C."/>
            <person name="Thomas B.C."/>
            <person name="Sharon I."/>
            <person name="Miller C.S."/>
            <person name="Castelle C.J."/>
            <person name="VerBerkmoes N.C."/>
            <person name="Wilkins M.J."/>
            <person name="Hettich R.L."/>
            <person name="Lipton M.S."/>
            <person name="Williams K.H."/>
            <person name="Long P.E."/>
            <person name="Banfield J.F."/>
        </authorList>
    </citation>
    <scope>NUCLEOTIDE SEQUENCE [LARGE SCALE GENOMIC DNA]</scope>
</reference>
<dbReference type="PROSITE" id="PS50164">
    <property type="entry name" value="GIY_YIG"/>
    <property type="match status" value="1"/>
</dbReference>
<comment type="caution">
    <text evidence="3">The sequence shown here is derived from an EMBL/GenBank/DDBJ whole genome shotgun (WGS) entry which is preliminary data.</text>
</comment>
<evidence type="ECO:0000313" key="3">
    <source>
        <dbReference type="EMBL" id="EKE27437.1"/>
    </source>
</evidence>
<gene>
    <name evidence="3" type="ORF">ACD_3C00207G0007</name>
</gene>
<dbReference type="Pfam" id="PF01541">
    <property type="entry name" value="GIY-YIG"/>
    <property type="match status" value="1"/>
</dbReference>
<feature type="domain" description="GIY-YIG" evidence="2">
    <location>
        <begin position="2"/>
        <end position="78"/>
    </location>
</feature>
<evidence type="ECO:0000259" key="2">
    <source>
        <dbReference type="PROSITE" id="PS50164"/>
    </source>
</evidence>